<feature type="non-terminal residue" evidence="3">
    <location>
        <position position="325"/>
    </location>
</feature>
<proteinExistence type="predicted"/>
<dbReference type="InterPro" id="IPR000626">
    <property type="entry name" value="Ubiquitin-like_dom"/>
</dbReference>
<sequence length="325" mass="36216">SLEQPKIRPELRQLAKVVEPEATEVLEFLISLPPTQPSGSHLLGLRLHQAEEVDALLVEEVHDGGRCAEKNKRMANKLRIAADQLSPGDWICIVNQHTERSKIFEALKSGGKLIMVCVRFRVPPGTNGTAHTPGPTSSPTAPPESPGGNLPGVPATHVPQRTTLRISVRRWDDLEMRVEVPQDATVEQLREKLDEAMGDQERSAYRIMFNDVSLVDPQQSLQAQGIKDLAKVNVVKEDPPFTEYRWVVMDYDAREEMQGYLPLTEGQVVRVCPDSEAPIDPSTKWRCTYVFGYPLDGPKDDDHGGWMPTEALAAQKKKRSGDESE</sequence>
<feature type="non-terminal residue" evidence="3">
    <location>
        <position position="1"/>
    </location>
</feature>
<evidence type="ECO:0000313" key="5">
    <source>
        <dbReference type="Proteomes" id="UP001152797"/>
    </source>
</evidence>
<protein>
    <recommendedName>
        <fullName evidence="2">Ubiquitin-like domain-containing protein</fullName>
    </recommendedName>
</protein>
<dbReference type="EMBL" id="CAMXCT020003500">
    <property type="protein sequence ID" value="CAL1158178.1"/>
    <property type="molecule type" value="Genomic_DNA"/>
</dbReference>
<evidence type="ECO:0000256" key="1">
    <source>
        <dbReference type="SAM" id="MobiDB-lite"/>
    </source>
</evidence>
<dbReference type="CDD" id="cd17039">
    <property type="entry name" value="Ubl_ubiquitin_like"/>
    <property type="match status" value="1"/>
</dbReference>
<evidence type="ECO:0000313" key="3">
    <source>
        <dbReference type="EMBL" id="CAI4004803.1"/>
    </source>
</evidence>
<evidence type="ECO:0000313" key="4">
    <source>
        <dbReference type="EMBL" id="CAL1158178.1"/>
    </source>
</evidence>
<reference evidence="4" key="2">
    <citation type="submission" date="2024-04" db="EMBL/GenBank/DDBJ databases">
        <authorList>
            <person name="Chen Y."/>
            <person name="Shah S."/>
            <person name="Dougan E. K."/>
            <person name="Thang M."/>
            <person name="Chan C."/>
        </authorList>
    </citation>
    <scope>NUCLEOTIDE SEQUENCE [LARGE SCALE GENOMIC DNA]</scope>
</reference>
<dbReference type="EMBL" id="CAMXCT030003500">
    <property type="protein sequence ID" value="CAL4792115.1"/>
    <property type="molecule type" value="Genomic_DNA"/>
</dbReference>
<dbReference type="EMBL" id="CAMXCT010003500">
    <property type="protein sequence ID" value="CAI4004803.1"/>
    <property type="molecule type" value="Genomic_DNA"/>
</dbReference>
<gene>
    <name evidence="3" type="ORF">C1SCF055_LOCUS30574</name>
</gene>
<feature type="region of interest" description="Disordered" evidence="1">
    <location>
        <begin position="126"/>
        <end position="157"/>
    </location>
</feature>
<comment type="caution">
    <text evidence="3">The sequence shown here is derived from an EMBL/GenBank/DDBJ whole genome shotgun (WGS) entry which is preliminary data.</text>
</comment>
<dbReference type="Gene3D" id="3.10.20.90">
    <property type="entry name" value="Phosphatidylinositol 3-kinase Catalytic Subunit, Chain A, domain 1"/>
    <property type="match status" value="1"/>
</dbReference>
<evidence type="ECO:0000259" key="2">
    <source>
        <dbReference type="PROSITE" id="PS50053"/>
    </source>
</evidence>
<accession>A0A9P1D947</accession>
<dbReference type="PROSITE" id="PS50053">
    <property type="entry name" value="UBIQUITIN_2"/>
    <property type="match status" value="1"/>
</dbReference>
<keyword evidence="5" id="KW-1185">Reference proteome</keyword>
<feature type="domain" description="Ubiquitin-like" evidence="2">
    <location>
        <begin position="164"/>
        <end position="235"/>
    </location>
</feature>
<dbReference type="InterPro" id="IPR029071">
    <property type="entry name" value="Ubiquitin-like_domsf"/>
</dbReference>
<name>A0A9P1D947_9DINO</name>
<feature type="region of interest" description="Disordered" evidence="1">
    <location>
        <begin position="300"/>
        <end position="325"/>
    </location>
</feature>
<reference evidence="3" key="1">
    <citation type="submission" date="2022-10" db="EMBL/GenBank/DDBJ databases">
        <authorList>
            <person name="Chen Y."/>
            <person name="Dougan E. K."/>
            <person name="Chan C."/>
            <person name="Rhodes N."/>
            <person name="Thang M."/>
        </authorList>
    </citation>
    <scope>NUCLEOTIDE SEQUENCE</scope>
</reference>
<dbReference type="AlphaFoldDB" id="A0A9P1D947"/>
<dbReference type="SUPFAM" id="SSF54236">
    <property type="entry name" value="Ubiquitin-like"/>
    <property type="match status" value="1"/>
</dbReference>
<organism evidence="3">
    <name type="scientific">Cladocopium goreaui</name>
    <dbReference type="NCBI Taxonomy" id="2562237"/>
    <lineage>
        <taxon>Eukaryota</taxon>
        <taxon>Sar</taxon>
        <taxon>Alveolata</taxon>
        <taxon>Dinophyceae</taxon>
        <taxon>Suessiales</taxon>
        <taxon>Symbiodiniaceae</taxon>
        <taxon>Cladocopium</taxon>
    </lineage>
</organism>
<dbReference type="Proteomes" id="UP001152797">
    <property type="component" value="Unassembled WGS sequence"/>
</dbReference>